<feature type="compositionally biased region" description="Low complexity" evidence="1">
    <location>
        <begin position="108"/>
        <end position="127"/>
    </location>
</feature>
<evidence type="ECO:0000313" key="2">
    <source>
        <dbReference type="EMBL" id="QHF03351.1"/>
    </source>
</evidence>
<keyword evidence="3" id="KW-1185">Reference proteome</keyword>
<protein>
    <submittedName>
        <fullName evidence="2">Uncharacterized protein</fullName>
    </submittedName>
</protein>
<gene>
    <name evidence="2" type="ORF">N015_13405</name>
</gene>
<reference evidence="2 3" key="1">
    <citation type="journal article" date="2014" name="Genome Announc.">
        <title>Draft Genome Sequences of a Phylogenetically Diverse Suite of Pseudomonas syringae Strains from Multiple Source Populations.</title>
        <authorList>
            <person name="Baltrus D.A."/>
            <person name="Yourstone S."/>
            <person name="Lind A."/>
            <person name="Guilbaud C."/>
            <person name="Sands D.C."/>
            <person name="Jones C.D."/>
            <person name="Morris C.E."/>
            <person name="Dangl J.L."/>
        </authorList>
    </citation>
    <scope>NUCLEOTIDE SEQUENCE [LARGE SCALE GENOMIC DNA]</scope>
    <source>
        <strain evidence="2 3">CC1524</strain>
    </source>
</reference>
<organism evidence="2 3">
    <name type="scientific">Pseudomonas asturiensis</name>
    <dbReference type="NCBI Taxonomy" id="1190415"/>
    <lineage>
        <taxon>Bacteria</taxon>
        <taxon>Pseudomonadati</taxon>
        <taxon>Pseudomonadota</taxon>
        <taxon>Gammaproteobacteria</taxon>
        <taxon>Pseudomonadales</taxon>
        <taxon>Pseudomonadaceae</taxon>
        <taxon>Pseudomonas</taxon>
    </lineage>
</organism>
<dbReference type="Proteomes" id="UP000464644">
    <property type="component" value="Chromosome"/>
</dbReference>
<dbReference type="EMBL" id="CP047265">
    <property type="protein sequence ID" value="QHF03351.1"/>
    <property type="molecule type" value="Genomic_DNA"/>
</dbReference>
<dbReference type="Gene3D" id="2.130.10.10">
    <property type="entry name" value="YVTN repeat-like/Quinoprotein amine dehydrogenase"/>
    <property type="match status" value="1"/>
</dbReference>
<feature type="region of interest" description="Disordered" evidence="1">
    <location>
        <begin position="106"/>
        <end position="130"/>
    </location>
</feature>
<proteinExistence type="predicted"/>
<name>A0ABX6HCW2_9PSED</name>
<evidence type="ECO:0000313" key="3">
    <source>
        <dbReference type="Proteomes" id="UP000464644"/>
    </source>
</evidence>
<accession>A0ABX6HCW2</accession>
<dbReference type="InterPro" id="IPR015943">
    <property type="entry name" value="WD40/YVTN_repeat-like_dom_sf"/>
</dbReference>
<dbReference type="RefSeq" id="WP_152535003.1">
    <property type="nucleotide sequence ID" value="NZ_CP047265.1"/>
</dbReference>
<sequence>MTLKRMFLTSEEFKEGGSALLGGSGVFTVPAGVASISVVGIEGGNTGNGGAAFVNNVGGVGGTGGLGGRRRYVNDVPVTPGQQISYSIGPGSFSFGSVLTGTSGGVDAGRASQGSQGGSASSLQTTYGTGGGPGQGASYYDTDTDYSFLTPLGNANSSAAIGSYPGGGGGGGHSGINLQGNTSGLLGAAGGDGAIYVLWPGDARQFPSLRTPPEIAGDNIFDPRGIPASITKTATDKAGTWIGIDTSDIAGQRGRIFRSTDNGRSWNQIQIPKDAQLAGVAYGSSVFIVALAKSLPFVSNQYGLLISSDGGSTWVYSTVAQTANNASQVDLSFSAGRFFLINDEVTQNANKMLTSDNAGSTWTPRLFLAGGSDNAIRAQARIINYSNIGVVIRRANGAQAYLSRDNGASFAQTNVMDAVKLGTTTIALNIGQTRIYTSTDDLSTSTQYTGITLTAPAALRFLSLLQDRVLIHDGAITYQYKDGVFSTAKNMPMALAADFNASYAPFNPAPRFTTDGFISLIHIARNDKSASFRSSIYVG</sequence>
<dbReference type="SUPFAM" id="SSF110296">
    <property type="entry name" value="Oligoxyloglucan reducing end-specific cellobiohydrolase"/>
    <property type="match status" value="1"/>
</dbReference>
<evidence type="ECO:0000256" key="1">
    <source>
        <dbReference type="SAM" id="MobiDB-lite"/>
    </source>
</evidence>